<dbReference type="GO" id="GO:0005524">
    <property type="term" value="F:ATP binding"/>
    <property type="evidence" value="ECO:0007669"/>
    <property type="project" value="UniProtKB-KW"/>
</dbReference>
<dbReference type="EMBL" id="MSFL01000012">
    <property type="protein sequence ID" value="PWY82057.1"/>
    <property type="molecule type" value="Genomic_DNA"/>
</dbReference>
<evidence type="ECO:0000256" key="6">
    <source>
        <dbReference type="ARBA" id="ARBA00019973"/>
    </source>
</evidence>
<keyword evidence="7" id="KW-0723">Serine/threonine-protein kinase</keyword>
<dbReference type="OrthoDB" id="5979581at2759"/>
<comment type="catalytic activity">
    <reaction evidence="15">
        <text>L-threonyl-[protein] + ATP = O-phospho-L-threonyl-[protein] + ADP + H(+)</text>
        <dbReference type="Rhea" id="RHEA:46608"/>
        <dbReference type="Rhea" id="RHEA-COMP:11060"/>
        <dbReference type="Rhea" id="RHEA-COMP:11605"/>
        <dbReference type="ChEBI" id="CHEBI:15378"/>
        <dbReference type="ChEBI" id="CHEBI:30013"/>
        <dbReference type="ChEBI" id="CHEBI:30616"/>
        <dbReference type="ChEBI" id="CHEBI:61977"/>
        <dbReference type="ChEBI" id="CHEBI:456216"/>
        <dbReference type="EC" id="2.7.11.1"/>
    </reaction>
</comment>
<accession>A0A317W9R3</accession>
<dbReference type="InterPro" id="IPR011009">
    <property type="entry name" value="Kinase-like_dom_sf"/>
</dbReference>
<evidence type="ECO:0000256" key="15">
    <source>
        <dbReference type="ARBA" id="ARBA00047899"/>
    </source>
</evidence>
<organism evidence="18 19">
    <name type="scientific">Aspergillus heteromorphus CBS 117.55</name>
    <dbReference type="NCBI Taxonomy" id="1448321"/>
    <lineage>
        <taxon>Eukaryota</taxon>
        <taxon>Fungi</taxon>
        <taxon>Dikarya</taxon>
        <taxon>Ascomycota</taxon>
        <taxon>Pezizomycotina</taxon>
        <taxon>Eurotiomycetes</taxon>
        <taxon>Eurotiomycetidae</taxon>
        <taxon>Eurotiales</taxon>
        <taxon>Aspergillaceae</taxon>
        <taxon>Aspergillus</taxon>
        <taxon>Aspergillus subgen. Circumdati</taxon>
    </lineage>
</organism>
<evidence type="ECO:0000256" key="3">
    <source>
        <dbReference type="ARBA" id="ARBA00011534"/>
    </source>
</evidence>
<dbReference type="SMART" id="SM00220">
    <property type="entry name" value="S_TKc"/>
    <property type="match status" value="1"/>
</dbReference>
<evidence type="ECO:0000256" key="11">
    <source>
        <dbReference type="ARBA" id="ARBA00022840"/>
    </source>
</evidence>
<dbReference type="SUPFAM" id="SSF56112">
    <property type="entry name" value="Protein kinase-like (PK-like)"/>
    <property type="match status" value="1"/>
</dbReference>
<gene>
    <name evidence="18" type="ORF">BO70DRAFT_35079</name>
</gene>
<keyword evidence="10 18" id="KW-0418">Kinase</keyword>
<feature type="domain" description="Protein kinase" evidence="17">
    <location>
        <begin position="1"/>
        <end position="301"/>
    </location>
</feature>
<keyword evidence="12" id="KW-0158">Chromosome</keyword>
<dbReference type="Gene3D" id="1.10.510.10">
    <property type="entry name" value="Transferase(Phosphotransferase) domain 1"/>
    <property type="match status" value="1"/>
</dbReference>
<dbReference type="AlphaFoldDB" id="A0A317W9R3"/>
<dbReference type="RefSeq" id="XP_025399322.1">
    <property type="nucleotide sequence ID" value="XM_025541714.1"/>
</dbReference>
<dbReference type="GO" id="GO:0000781">
    <property type="term" value="C:chromosome, telomeric region"/>
    <property type="evidence" value="ECO:0007669"/>
    <property type="project" value="UniProtKB-SubCell"/>
</dbReference>
<evidence type="ECO:0000313" key="18">
    <source>
        <dbReference type="EMBL" id="PWY82057.1"/>
    </source>
</evidence>
<evidence type="ECO:0000256" key="4">
    <source>
        <dbReference type="ARBA" id="ARBA00012513"/>
    </source>
</evidence>
<evidence type="ECO:0000256" key="2">
    <source>
        <dbReference type="ARBA" id="ARBA00004574"/>
    </source>
</evidence>
<name>A0A317W9R3_9EURO</name>
<comment type="function">
    <text evidence="1">Component of the EKC/KEOPS complex that is required for the formation of a threonylcarbamoyl group on adenosine at position 37 (t(6)A37) in tRNAs that read codons beginning with adenine. The complex is probably involved in the transfer of the threonylcarbamoyl moiety of threonylcarbamoyl-AMP (TC-AMP) to the N6 group of A37. BUD32 has ATPase activity in the context of the EKC/KEOPS complex and likely plays a supporting role to the catalytic subunit KAE1. The EKC/KEOPS complex also promotes both telomere uncapping and telomere elongation. The complex is required for efficient recruitment of transcriptional coactivators.</text>
</comment>
<evidence type="ECO:0000256" key="8">
    <source>
        <dbReference type="ARBA" id="ARBA00022679"/>
    </source>
</evidence>
<comment type="caution">
    <text evidence="18">The sequence shown here is derived from an EMBL/GenBank/DDBJ whole genome shotgun (WGS) entry which is preliminary data.</text>
</comment>
<reference evidence="18 19" key="1">
    <citation type="submission" date="2016-12" db="EMBL/GenBank/DDBJ databases">
        <title>The genomes of Aspergillus section Nigri reveals drivers in fungal speciation.</title>
        <authorList>
            <consortium name="DOE Joint Genome Institute"/>
            <person name="Vesth T.C."/>
            <person name="Nybo J."/>
            <person name="Theobald S."/>
            <person name="Brandl J."/>
            <person name="Frisvad J.C."/>
            <person name="Nielsen K.F."/>
            <person name="Lyhne E.K."/>
            <person name="Kogle M.E."/>
            <person name="Kuo A."/>
            <person name="Riley R."/>
            <person name="Clum A."/>
            <person name="Nolan M."/>
            <person name="Lipzen A."/>
            <person name="Salamov A."/>
            <person name="Henrissat B."/>
            <person name="Wiebenga A."/>
            <person name="De Vries R.P."/>
            <person name="Grigoriev I.V."/>
            <person name="Mortensen U.H."/>
            <person name="Andersen M.R."/>
            <person name="Baker S.E."/>
        </authorList>
    </citation>
    <scope>NUCLEOTIDE SEQUENCE [LARGE SCALE GENOMIC DNA]</scope>
    <source>
        <strain evidence="18 19">CBS 117.55</strain>
    </source>
</reference>
<dbReference type="VEuPathDB" id="FungiDB:BO70DRAFT_35079"/>
<evidence type="ECO:0000256" key="14">
    <source>
        <dbReference type="ARBA" id="ARBA00033194"/>
    </source>
</evidence>
<comment type="catalytic activity">
    <reaction evidence="16">
        <text>L-seryl-[protein] + ATP = O-phospho-L-seryl-[protein] + ADP + H(+)</text>
        <dbReference type="Rhea" id="RHEA:17989"/>
        <dbReference type="Rhea" id="RHEA-COMP:9863"/>
        <dbReference type="Rhea" id="RHEA-COMP:11604"/>
        <dbReference type="ChEBI" id="CHEBI:15378"/>
        <dbReference type="ChEBI" id="CHEBI:29999"/>
        <dbReference type="ChEBI" id="CHEBI:30616"/>
        <dbReference type="ChEBI" id="CHEBI:83421"/>
        <dbReference type="ChEBI" id="CHEBI:456216"/>
        <dbReference type="EC" id="2.7.11.1"/>
    </reaction>
</comment>
<dbReference type="PANTHER" id="PTHR45646:SF11">
    <property type="entry name" value="SERINE_THREONINE-PROTEIN KINASE DOA"/>
    <property type="match status" value="1"/>
</dbReference>
<dbReference type="STRING" id="1448321.A0A317W9R3"/>
<dbReference type="EC" id="2.7.11.1" evidence="4"/>
<keyword evidence="12" id="KW-0779">Telomere</keyword>
<proteinExistence type="predicted"/>
<dbReference type="PANTHER" id="PTHR45646">
    <property type="entry name" value="SERINE/THREONINE-PROTEIN KINASE DOA-RELATED"/>
    <property type="match status" value="1"/>
</dbReference>
<evidence type="ECO:0000256" key="10">
    <source>
        <dbReference type="ARBA" id="ARBA00022777"/>
    </source>
</evidence>
<evidence type="ECO:0000256" key="1">
    <source>
        <dbReference type="ARBA" id="ARBA00003747"/>
    </source>
</evidence>
<evidence type="ECO:0000256" key="12">
    <source>
        <dbReference type="ARBA" id="ARBA00022895"/>
    </source>
</evidence>
<keyword evidence="9" id="KW-0547">Nucleotide-binding</keyword>
<comment type="subcellular location">
    <subcellularLocation>
        <location evidence="2">Chromosome</location>
        <location evidence="2">Telomere</location>
    </subcellularLocation>
</comment>
<evidence type="ECO:0000256" key="9">
    <source>
        <dbReference type="ARBA" id="ARBA00022741"/>
    </source>
</evidence>
<dbReference type="InterPro" id="IPR051175">
    <property type="entry name" value="CLK_kinases"/>
</dbReference>
<dbReference type="PROSITE" id="PS50011">
    <property type="entry name" value="PROTEIN_KINASE_DOM"/>
    <property type="match status" value="1"/>
</dbReference>
<keyword evidence="11" id="KW-0067">ATP-binding</keyword>
<dbReference type="GO" id="GO:0004674">
    <property type="term" value="F:protein serine/threonine kinase activity"/>
    <property type="evidence" value="ECO:0007669"/>
    <property type="project" value="UniProtKB-KW"/>
</dbReference>
<comment type="subunit">
    <text evidence="3">Component of the EKC/KEOPS complex composed of at least BUD32, CGI121, GON7, KAE1 and PCC1; the whole complex dimerizes.</text>
</comment>
<dbReference type="GeneID" id="37063951"/>
<dbReference type="Pfam" id="PF00069">
    <property type="entry name" value="Pkinase"/>
    <property type="match status" value="1"/>
</dbReference>
<dbReference type="PROSITE" id="PS00109">
    <property type="entry name" value="PROTEIN_KINASE_TYR"/>
    <property type="match status" value="1"/>
</dbReference>
<sequence>MLQRLGNFAQQADHPGLEFTRLAQDIFQIDTSTGPHHCIVTEPQGASIRTLQDVFPNAILPKLLVKSLVHRLVISIDWLHATCGLVHTDISPQNVLIKLEDDSVLKDIEKQESQNPSTPVISQGVPIYHSLATMLELSGLPVLTDFGQMRPSEPANRDWWMSDLYRAPEVLLQLPWSFPVDIWSIGVMILELLEGKNLFDPIDRTDDHYVLPLALAQYIGYLGPPPLEIIKQNPLFTTYFDDDGNWTSDVPIPQTSLEEFVTTIPPGKEKEAFLRFIRKILTWDAEVRATSVEIIPSHPPSQPISLSHGQNSFFGNILPENSVHSQNPIPSGAPLASFFHSSRGGYGDGSNTSRRAYWSPFRTLRRVSN</sequence>
<dbReference type="Proteomes" id="UP000247233">
    <property type="component" value="Unassembled WGS sequence"/>
</dbReference>
<keyword evidence="8" id="KW-0808">Transferase</keyword>
<evidence type="ECO:0000256" key="13">
    <source>
        <dbReference type="ARBA" id="ARBA00030980"/>
    </source>
</evidence>
<dbReference type="InterPro" id="IPR000719">
    <property type="entry name" value="Prot_kinase_dom"/>
</dbReference>
<dbReference type="GO" id="GO:0005634">
    <property type="term" value="C:nucleus"/>
    <property type="evidence" value="ECO:0007669"/>
    <property type="project" value="TreeGrafter"/>
</dbReference>
<evidence type="ECO:0000256" key="5">
    <source>
        <dbReference type="ARBA" id="ARBA00013948"/>
    </source>
</evidence>
<evidence type="ECO:0000259" key="17">
    <source>
        <dbReference type="PROSITE" id="PS50011"/>
    </source>
</evidence>
<keyword evidence="19" id="KW-1185">Reference proteome</keyword>
<evidence type="ECO:0000313" key="19">
    <source>
        <dbReference type="Proteomes" id="UP000247233"/>
    </source>
</evidence>
<protein>
    <recommendedName>
        <fullName evidence="6">EKC/KEOPS complex subunit BUD32</fullName>
        <ecNumber evidence="4">2.7.11.1</ecNumber>
    </recommendedName>
    <alternativeName>
        <fullName evidence="13 14">Atypical Serine/threonine protein kinase BUD32</fullName>
    </alternativeName>
    <alternativeName>
        <fullName evidence="5">EKC/KEOPS complex subunit bud32</fullName>
    </alternativeName>
</protein>
<dbReference type="InterPro" id="IPR008266">
    <property type="entry name" value="Tyr_kinase_AS"/>
</dbReference>
<evidence type="ECO:0000256" key="16">
    <source>
        <dbReference type="ARBA" id="ARBA00048679"/>
    </source>
</evidence>
<dbReference type="GO" id="GO:0043484">
    <property type="term" value="P:regulation of RNA splicing"/>
    <property type="evidence" value="ECO:0007669"/>
    <property type="project" value="TreeGrafter"/>
</dbReference>
<evidence type="ECO:0000256" key="7">
    <source>
        <dbReference type="ARBA" id="ARBA00022527"/>
    </source>
</evidence>